<dbReference type="Gene3D" id="2.160.20.10">
    <property type="entry name" value="Single-stranded right-handed beta-helix, Pectin lyase-like"/>
    <property type="match status" value="2"/>
</dbReference>
<feature type="domain" description="Cadherin-like beta-sandwich-like" evidence="1">
    <location>
        <begin position="601"/>
        <end position="692"/>
    </location>
</feature>
<dbReference type="InterPro" id="IPR006626">
    <property type="entry name" value="PbH1"/>
</dbReference>
<gene>
    <name evidence="3" type="ORF">GWC95_13450</name>
</gene>
<feature type="domain" description="Cadherin-like beta-sandwich-like" evidence="1">
    <location>
        <begin position="799"/>
        <end position="890"/>
    </location>
</feature>
<feature type="domain" description="Cadherin-like beta-sandwich-like" evidence="1">
    <location>
        <begin position="1008"/>
        <end position="1088"/>
    </location>
</feature>
<dbReference type="SUPFAM" id="SSF51126">
    <property type="entry name" value="Pectin lyase-like"/>
    <property type="match status" value="2"/>
</dbReference>
<dbReference type="InterPro" id="IPR025883">
    <property type="entry name" value="Cadherin-like_domain"/>
</dbReference>
<evidence type="ECO:0000259" key="2">
    <source>
        <dbReference type="Pfam" id="PF13229"/>
    </source>
</evidence>
<organism evidence="3 4">
    <name type="scientific">Sediminibacterium roseum</name>
    <dbReference type="NCBI Taxonomy" id="1978412"/>
    <lineage>
        <taxon>Bacteria</taxon>
        <taxon>Pseudomonadati</taxon>
        <taxon>Bacteroidota</taxon>
        <taxon>Chitinophagia</taxon>
        <taxon>Chitinophagales</taxon>
        <taxon>Chitinophagaceae</taxon>
        <taxon>Sediminibacterium</taxon>
    </lineage>
</organism>
<sequence>MHRIVFLVLLFLVSINGRTQTHYYVAPTGNNANNGLSTTSPKLTIQHAVAVATDGDYIHLANGTYTLTTTLTFDKALTIIGESEAGTIINATRTSNSAWAINPNRSNTSLSNFTLLPNANTGGYPIHVSANSGRPLPVIANINLSHITINGAKKSAFDCNGVSNLSLTYITATNSSEGNGIQLSGCTNVTASNITTSGNAWGGLAVYVSKPYPSGVGRGSNGIVIDGTNSVFAEEQGIYNQDEAGFTNTDITVTGYNYLVKNSASDAYTYYFKDKASATTFATATLSAATSFIKQLSGGDYLVCPGLKIQAAVDAAAANATVNIDPGTYHEDVTIDKTMVLKGAGMDVTTLSGIPGGGSATIQVGAVNVVIDGLSITRDGNNIASWNNDLNTAGIAIQTAGNLEVKNCKFTGNRTAIDINNSDGNNIHNNIITSNRSGLIFRNKTDRTTVVENFITNNWTIGVLFLDASGGTNSPVQSAANSNFNSNVISGNWYGQIVDRQTGSSLPSAGNNLKNFGCNWFGSIAPVLSTNNTTEPAYGDQVPVAYGGTAMAPPLQPDIAGAGSGNFIYQPYLINNTDTDEATNGFQPSRNSCRVPPNANLSSLVVDQGTMSPSYTPATASYSVPVGNLSATITVTPTAEAAGTTIAVNGTIVASGTASTPVSLAVGSNTITVVSIADDGVVSKTYTIRVIRAVSSNANLSSLEPINGVLNPAFAAGTPSYSAVVSNGTLTASVIATAADPSSTILVNGITVTSGTASAALFLNVGLNIFTIVVNAADRVTSRTYQYSVTRLPSSHATLTSLVINSGTLSPAFSATTVGYTVSVPFGTTTVTVTPVVSEATATVSVNGITLTSETTSGIVSLNTGPNTVNVLVTAEDGVTTTLYKITVNRAAGNNANLSALRLSTGVLSPSFSEGTLNYTSVVPHGTATVTFTPTVSDITSTVTINAITVTSGSASVPIILAGGPNIINVTVRAVDGTTMKTYQAIVVREPGPSTNTDLLSITMSNGTLSPVFTSTTANYTLSIPETVNTLTLTATAVEALAVIKVNGITVAGGTALQDINVTADITTFTISVTAADGVTKRAYTITAIKPRSSWTGTINVSWNNPGNWTNGVPDRTKSAVITNANTLPAITGSESVNNLTIQAGAGISIAGGLQVVGNAVNNGIISGTGAITFSGATAQTLSGTGTINNLTINNAKGLSIAPGTGNTQSLTGLLTITNGSLNTGDNLTLVSTADLTAGVAILPAGTSINGRVTAQRWLAGQRGFRTLGHPFNEPLPLNELMDNFAITGPGSGFTSGLGFSSASALYYDSVATTPLLFQKPLSIAPNTASTPLWSVARGIIAMVRGKGNEGLNAYPSNDQPTAFAADVTGTLNQGSLTDYVLGTNAANTSYNLVGNPYAAPINIRLLKSNGGALLSANNGPTGVSNTIYVFNPFKNAGISSTPNQEVRGGMDAYTNDGSTDIIIPSFGAFFVHAKGAGNVIRFDESIKAADKTPVAVMGVGSTAAKLTLEIENKRGTWDQIKLRWDHKAGAAGTDAYDGPKLNNELLDFYSISSDKTKLCIDSRSDSFNKEEVIPLGIKTQVQDATFRIKVAAYAMPSNVRVYLVDKLLGTETLLEKINDSYAFALTSDEASKGDHRFEVAVRTAKIAAPNMEAAAAKGIRIARNPFRDELIILLERDVVSSTGTTRLRLMNLEGRVVKTAVAAPGTSLIKLKTGSLATGAYFVEVFNDAGRAVRQVIKN</sequence>
<accession>A0ABX0A0I4</accession>
<dbReference type="Pfam" id="PF13229">
    <property type="entry name" value="Beta_helix"/>
    <property type="match status" value="1"/>
</dbReference>
<keyword evidence="4" id="KW-1185">Reference proteome</keyword>
<dbReference type="Proteomes" id="UP000753802">
    <property type="component" value="Unassembled WGS sequence"/>
</dbReference>
<comment type="caution">
    <text evidence="3">The sequence shown here is derived from an EMBL/GenBank/DDBJ whole genome shotgun (WGS) entry which is preliminary data.</text>
</comment>
<proteinExistence type="predicted"/>
<dbReference type="InterPro" id="IPR012334">
    <property type="entry name" value="Pectin_lyas_fold"/>
</dbReference>
<evidence type="ECO:0008006" key="5">
    <source>
        <dbReference type="Google" id="ProtNLM"/>
    </source>
</evidence>
<reference evidence="3 4" key="1">
    <citation type="submission" date="2020-01" db="EMBL/GenBank/DDBJ databases">
        <title>Genome analysis.</title>
        <authorList>
            <person name="Wu S."/>
            <person name="Wang G."/>
        </authorList>
    </citation>
    <scope>NUCLEOTIDE SEQUENCE [LARGE SCALE GENOMIC DNA]</scope>
    <source>
        <strain evidence="3 4">SYL130</strain>
    </source>
</reference>
<feature type="domain" description="Right handed beta helix" evidence="2">
    <location>
        <begin position="377"/>
        <end position="498"/>
    </location>
</feature>
<name>A0ABX0A0I4_9BACT</name>
<evidence type="ECO:0000313" key="4">
    <source>
        <dbReference type="Proteomes" id="UP000753802"/>
    </source>
</evidence>
<dbReference type="Pfam" id="PF12733">
    <property type="entry name" value="Cadherin-like"/>
    <property type="match status" value="5"/>
</dbReference>
<dbReference type="RefSeq" id="WP_161819237.1">
    <property type="nucleotide sequence ID" value="NZ_JAACJS010000015.1"/>
</dbReference>
<dbReference type="SMART" id="SM00710">
    <property type="entry name" value="PbH1"/>
    <property type="match status" value="11"/>
</dbReference>
<protein>
    <recommendedName>
        <fullName evidence="5">Por secretion system C-terminal sorting domain-containing protein</fullName>
    </recommendedName>
</protein>
<feature type="domain" description="Cadherin-like beta-sandwich-like" evidence="1">
    <location>
        <begin position="711"/>
        <end position="791"/>
    </location>
</feature>
<dbReference type="InterPro" id="IPR011050">
    <property type="entry name" value="Pectin_lyase_fold/virulence"/>
</dbReference>
<dbReference type="EMBL" id="JAACJS010000015">
    <property type="protein sequence ID" value="NCI50933.1"/>
    <property type="molecule type" value="Genomic_DNA"/>
</dbReference>
<evidence type="ECO:0000259" key="1">
    <source>
        <dbReference type="Pfam" id="PF12733"/>
    </source>
</evidence>
<feature type="domain" description="Cadherin-like beta-sandwich-like" evidence="1">
    <location>
        <begin position="899"/>
        <end position="989"/>
    </location>
</feature>
<dbReference type="InterPro" id="IPR039448">
    <property type="entry name" value="Beta_helix"/>
</dbReference>
<evidence type="ECO:0000313" key="3">
    <source>
        <dbReference type="EMBL" id="NCI50933.1"/>
    </source>
</evidence>